<dbReference type="Pfam" id="PF13148">
    <property type="entry name" value="DUF3987"/>
    <property type="match status" value="1"/>
</dbReference>
<dbReference type="InterPro" id="IPR025048">
    <property type="entry name" value="DUF3987"/>
</dbReference>
<accession>A0ABP9D1X6</accession>
<proteinExistence type="predicted"/>
<gene>
    <name evidence="2" type="ORF">GCM10023331_06570</name>
</gene>
<evidence type="ECO:0000256" key="1">
    <source>
        <dbReference type="SAM" id="Coils"/>
    </source>
</evidence>
<keyword evidence="3" id="KW-1185">Reference proteome</keyword>
<protein>
    <submittedName>
        <fullName evidence="2">DUF3987 domain-containing protein</fullName>
    </submittedName>
</protein>
<name>A0ABP9D1X6_9BACT</name>
<evidence type="ECO:0000313" key="2">
    <source>
        <dbReference type="EMBL" id="GAA4824754.1"/>
    </source>
</evidence>
<dbReference type="Proteomes" id="UP001500298">
    <property type="component" value="Unassembled WGS sequence"/>
</dbReference>
<keyword evidence="1" id="KW-0175">Coiled coil</keyword>
<comment type="caution">
    <text evidence="2">The sequence shown here is derived from an EMBL/GenBank/DDBJ whole genome shotgun (WGS) entry which is preliminary data.</text>
</comment>
<feature type="coiled-coil region" evidence="1">
    <location>
        <begin position="119"/>
        <end position="146"/>
    </location>
</feature>
<evidence type="ECO:0000313" key="3">
    <source>
        <dbReference type="Proteomes" id="UP001500298"/>
    </source>
</evidence>
<dbReference type="RefSeq" id="WP_345369168.1">
    <property type="nucleotide sequence ID" value="NZ_BAABJX010000013.1"/>
</dbReference>
<dbReference type="EMBL" id="BAABJX010000013">
    <property type="protein sequence ID" value="GAA4824754.1"/>
    <property type="molecule type" value="Genomic_DNA"/>
</dbReference>
<sequence>MVVKVENSPDLSKVDRLEDLASPLIKEEGSHEKKLIEFPLEVFPEKVQKILMEVHETLGYEKGYMAMGVLCCASVFVGNSRHMKVKNGWVVPPNLYGVIVGNSSKKKSPALKFALQPLLRKQEVLFEKHKEDVEHWKAEKSTLEKVELDAFLEMYPEPKPQRLKVNDVTKEALCRILSENPHGLLMYRDEILAWVNSLNQYRPGSDGQFYLSVFDGSSEVSDRVEKSVFVENPFLSVVGGIQPSVLPKLAAGSRGEDGFLFRLLFVFPETESPVYLSEKETATRVFEEYDAIMSKLFEDSQKIPEQEVITFSVRAQQYFLSVANENTYKGSEYGDESVISIYEKLNGYIPRLALLFQILEDTLEGKRTFQVHLGALESAVKLMEYFKKTAHMVLDTLSSNTGLSGSHLEYYSALPKEFSTSQAIEIGKELQYSPSNIKQRLLKKFVKMGLLDNSTHGRYRKLKV</sequence>
<reference evidence="3" key="1">
    <citation type="journal article" date="2019" name="Int. J. Syst. Evol. Microbiol.">
        <title>The Global Catalogue of Microorganisms (GCM) 10K type strain sequencing project: providing services to taxonomists for standard genome sequencing and annotation.</title>
        <authorList>
            <consortium name="The Broad Institute Genomics Platform"/>
            <consortium name="The Broad Institute Genome Sequencing Center for Infectious Disease"/>
            <person name="Wu L."/>
            <person name="Ma J."/>
        </authorList>
    </citation>
    <scope>NUCLEOTIDE SEQUENCE [LARGE SCALE GENOMIC DNA]</scope>
    <source>
        <strain evidence="3">JCM 18326</strain>
    </source>
</reference>
<organism evidence="2 3">
    <name type="scientific">Algivirga pacifica</name>
    <dbReference type="NCBI Taxonomy" id="1162670"/>
    <lineage>
        <taxon>Bacteria</taxon>
        <taxon>Pseudomonadati</taxon>
        <taxon>Bacteroidota</taxon>
        <taxon>Cytophagia</taxon>
        <taxon>Cytophagales</taxon>
        <taxon>Flammeovirgaceae</taxon>
        <taxon>Algivirga</taxon>
    </lineage>
</organism>